<protein>
    <recommendedName>
        <fullName evidence="3">WD domain, G-beta repeat protein</fullName>
    </recommendedName>
</protein>
<organism evidence="1 2">
    <name type="scientific">Tetrahymena thermophila (strain SB210)</name>
    <dbReference type="NCBI Taxonomy" id="312017"/>
    <lineage>
        <taxon>Eukaryota</taxon>
        <taxon>Sar</taxon>
        <taxon>Alveolata</taxon>
        <taxon>Ciliophora</taxon>
        <taxon>Intramacronucleata</taxon>
        <taxon>Oligohymenophorea</taxon>
        <taxon>Hymenostomatida</taxon>
        <taxon>Tetrahymenina</taxon>
        <taxon>Tetrahymenidae</taxon>
        <taxon>Tetrahymena</taxon>
    </lineage>
</organism>
<evidence type="ECO:0008006" key="3">
    <source>
        <dbReference type="Google" id="ProtNLM"/>
    </source>
</evidence>
<evidence type="ECO:0000313" key="2">
    <source>
        <dbReference type="Proteomes" id="UP000009168"/>
    </source>
</evidence>
<reference evidence="2" key="1">
    <citation type="journal article" date="2006" name="PLoS Biol.">
        <title>Macronuclear genome sequence of the ciliate Tetrahymena thermophila, a model eukaryote.</title>
        <authorList>
            <person name="Eisen J.A."/>
            <person name="Coyne R.S."/>
            <person name="Wu M."/>
            <person name="Wu D."/>
            <person name="Thiagarajan M."/>
            <person name="Wortman J.R."/>
            <person name="Badger J.H."/>
            <person name="Ren Q."/>
            <person name="Amedeo P."/>
            <person name="Jones K.M."/>
            <person name="Tallon L.J."/>
            <person name="Delcher A.L."/>
            <person name="Salzberg S.L."/>
            <person name="Silva J.C."/>
            <person name="Haas B.J."/>
            <person name="Majoros W.H."/>
            <person name="Farzad M."/>
            <person name="Carlton J.M."/>
            <person name="Smith R.K. Jr."/>
            <person name="Garg J."/>
            <person name="Pearlman R.E."/>
            <person name="Karrer K.M."/>
            <person name="Sun L."/>
            <person name="Manning G."/>
            <person name="Elde N.C."/>
            <person name="Turkewitz A.P."/>
            <person name="Asai D.J."/>
            <person name="Wilkes D.E."/>
            <person name="Wang Y."/>
            <person name="Cai H."/>
            <person name="Collins K."/>
            <person name="Stewart B.A."/>
            <person name="Lee S.R."/>
            <person name="Wilamowska K."/>
            <person name="Weinberg Z."/>
            <person name="Ruzzo W.L."/>
            <person name="Wloga D."/>
            <person name="Gaertig J."/>
            <person name="Frankel J."/>
            <person name="Tsao C.-C."/>
            <person name="Gorovsky M.A."/>
            <person name="Keeling P.J."/>
            <person name="Waller R.F."/>
            <person name="Patron N.J."/>
            <person name="Cherry J.M."/>
            <person name="Stover N.A."/>
            <person name="Krieger C.J."/>
            <person name="del Toro C."/>
            <person name="Ryder H.F."/>
            <person name="Williamson S.C."/>
            <person name="Barbeau R.A."/>
            <person name="Hamilton E.P."/>
            <person name="Orias E."/>
        </authorList>
    </citation>
    <scope>NUCLEOTIDE SEQUENCE [LARGE SCALE GENOMIC DNA]</scope>
    <source>
        <strain evidence="2">SB210</strain>
    </source>
</reference>
<dbReference type="Gene3D" id="2.130.10.10">
    <property type="entry name" value="YVTN repeat-like/Quinoprotein amine dehydrogenase"/>
    <property type="match status" value="1"/>
</dbReference>
<dbReference type="KEGG" id="tet:TTHERM_00492650"/>
<name>I7M3C9_TETTS</name>
<sequence length="412" mass="49046">MYVEITLSKLFISCKNKLRISFSNIDIFSQTQKWDMYCNEIEERKEICSRHKRICMFKIKKNLSFDSDNVQKLMNSIESQDEEYQYVCIKCYMIMNKTQTSSQKNLKTDVLQRSEIHFPIFLKVQNILLLKNDLLAVQFQQKIEIIDLNLQKKIVSYDNTLTHPCVFQNILKLASLHRNQFLICLIKSNKSFIYNWKTNKIVRVIQKQIVHFKHLKDHTYIIVNTIQSGFDVINLYNLSNNKFLTQFSKKAIGINTIDSTKNGQYIACGGDEMEIFVFMNTGQLIYKIGTDNWITQLFFQPQSLNILFQTYDQAIYYYDKEKQKTNKYKNLEFLDLFQIDSVHKQFFCKYLNKKHQKKSYVIYDFVNNKVTPFNLDQFNKLPTQFTGIISLKEQKMAFLGQRNIVFVREMIK</sequence>
<accession>I7M3C9</accession>
<dbReference type="RefSeq" id="XP_001023157.2">
    <property type="nucleotide sequence ID" value="XM_001023157.3"/>
</dbReference>
<dbReference type="InterPro" id="IPR036322">
    <property type="entry name" value="WD40_repeat_dom_sf"/>
</dbReference>
<dbReference type="InterPro" id="IPR015943">
    <property type="entry name" value="WD40/YVTN_repeat-like_dom_sf"/>
</dbReference>
<dbReference type="InParanoid" id="I7M3C9"/>
<keyword evidence="2" id="KW-1185">Reference proteome</keyword>
<dbReference type="GeneID" id="7835752"/>
<gene>
    <name evidence="1" type="ORF">TTHERM_00492650</name>
</gene>
<dbReference type="EMBL" id="GG662512">
    <property type="protein sequence ID" value="EAS02912.2"/>
    <property type="molecule type" value="Genomic_DNA"/>
</dbReference>
<proteinExistence type="predicted"/>
<dbReference type="AlphaFoldDB" id="I7M3C9"/>
<evidence type="ECO:0000313" key="1">
    <source>
        <dbReference type="EMBL" id="EAS02912.2"/>
    </source>
</evidence>
<dbReference type="Proteomes" id="UP000009168">
    <property type="component" value="Unassembled WGS sequence"/>
</dbReference>
<dbReference type="SUPFAM" id="SSF50978">
    <property type="entry name" value="WD40 repeat-like"/>
    <property type="match status" value="1"/>
</dbReference>